<gene>
    <name evidence="2" type="ORF">Q5P01_023702</name>
</gene>
<feature type="region of interest" description="Disordered" evidence="1">
    <location>
        <begin position="60"/>
        <end position="91"/>
    </location>
</feature>
<evidence type="ECO:0000313" key="2">
    <source>
        <dbReference type="EMBL" id="KAK2820743.1"/>
    </source>
</evidence>
<protein>
    <submittedName>
        <fullName evidence="2">Uncharacterized protein</fullName>
    </submittedName>
</protein>
<organism evidence="2 3">
    <name type="scientific">Channa striata</name>
    <name type="common">Snakehead murrel</name>
    <name type="synonym">Ophicephalus striatus</name>
    <dbReference type="NCBI Taxonomy" id="64152"/>
    <lineage>
        <taxon>Eukaryota</taxon>
        <taxon>Metazoa</taxon>
        <taxon>Chordata</taxon>
        <taxon>Craniata</taxon>
        <taxon>Vertebrata</taxon>
        <taxon>Euteleostomi</taxon>
        <taxon>Actinopterygii</taxon>
        <taxon>Neopterygii</taxon>
        <taxon>Teleostei</taxon>
        <taxon>Neoteleostei</taxon>
        <taxon>Acanthomorphata</taxon>
        <taxon>Anabantaria</taxon>
        <taxon>Anabantiformes</taxon>
        <taxon>Channoidei</taxon>
        <taxon>Channidae</taxon>
        <taxon>Channa</taxon>
    </lineage>
</organism>
<evidence type="ECO:0000256" key="1">
    <source>
        <dbReference type="SAM" id="MobiDB-lite"/>
    </source>
</evidence>
<proteinExistence type="predicted"/>
<dbReference type="Proteomes" id="UP001187415">
    <property type="component" value="Unassembled WGS sequence"/>
</dbReference>
<name>A0AA88LLD2_CHASR</name>
<dbReference type="AlphaFoldDB" id="A0AA88LLD2"/>
<sequence>MKKKDEDLNLCALVVQTWISTPNFKLDDPSWGAAAPLVEQLSTKDKTQVSLEGFPVVPVQGIPSVPAERRASEERATPRGNKERESADDAA</sequence>
<dbReference type="EMBL" id="JAUPFM010000019">
    <property type="protein sequence ID" value="KAK2820743.1"/>
    <property type="molecule type" value="Genomic_DNA"/>
</dbReference>
<comment type="caution">
    <text evidence="2">The sequence shown here is derived from an EMBL/GenBank/DDBJ whole genome shotgun (WGS) entry which is preliminary data.</text>
</comment>
<keyword evidence="3" id="KW-1185">Reference proteome</keyword>
<accession>A0AA88LLD2</accession>
<feature type="compositionally biased region" description="Basic and acidic residues" evidence="1">
    <location>
        <begin position="67"/>
        <end position="91"/>
    </location>
</feature>
<evidence type="ECO:0000313" key="3">
    <source>
        <dbReference type="Proteomes" id="UP001187415"/>
    </source>
</evidence>
<reference evidence="2" key="1">
    <citation type="submission" date="2023-07" db="EMBL/GenBank/DDBJ databases">
        <title>Chromosome-level Genome Assembly of Striped Snakehead (Channa striata).</title>
        <authorList>
            <person name="Liu H."/>
        </authorList>
    </citation>
    <scope>NUCLEOTIDE SEQUENCE</scope>
    <source>
        <strain evidence="2">Gz</strain>
        <tissue evidence="2">Muscle</tissue>
    </source>
</reference>